<dbReference type="NCBIfam" id="TIGR01716">
    <property type="entry name" value="RGG_Cterm"/>
    <property type="match status" value="1"/>
</dbReference>
<dbReference type="InterPro" id="IPR010057">
    <property type="entry name" value="Transcription_activator_Rgg_C"/>
</dbReference>
<name>A0ABZ2SCS2_9LACT</name>
<evidence type="ECO:0000313" key="2">
    <source>
        <dbReference type="EMBL" id="WYC66412.1"/>
    </source>
</evidence>
<evidence type="ECO:0000313" key="3">
    <source>
        <dbReference type="Proteomes" id="UP001456368"/>
    </source>
</evidence>
<accession>A0ABZ2SCS2</accession>
<dbReference type="PROSITE" id="PS50943">
    <property type="entry name" value="HTH_CROC1"/>
    <property type="match status" value="1"/>
</dbReference>
<dbReference type="Proteomes" id="UP001456368">
    <property type="component" value="Chromosome"/>
</dbReference>
<dbReference type="InterPro" id="IPR010982">
    <property type="entry name" value="Lambda_DNA-bd_dom_sf"/>
</dbReference>
<sequence length="278" mass="32603">MVYKKYGITFQNMRKQNRFTLSEFGEVGIPTSTLSDFERGRTMISLEKIDLALQLMGYSLSDFDSHLNFYSPTDPIHLLEEVEHAVLSKDNKRLHTLHKTCKETKQKYICLMIKFLMKEGSLEEKNELINYLYDTKAYGIKELSIFYTIMHQLIPQDILNIIKRLKEYGKGMSNSETYHRHLSFVMLEVILVLSNYGLKDEADYFIKRVEELKLAQTMLLRNLFEAAKGLWIYHFKSKEEGIKQIKKVLEILHLGADPIVAKFHQEKFETLMGIELND</sequence>
<dbReference type="Gene3D" id="1.10.260.40">
    <property type="entry name" value="lambda repressor-like DNA-binding domains"/>
    <property type="match status" value="1"/>
</dbReference>
<dbReference type="PANTHER" id="PTHR37038">
    <property type="entry name" value="TRANSCRIPTIONAL REGULATOR-RELATED"/>
    <property type="match status" value="1"/>
</dbReference>
<dbReference type="InterPro" id="IPR053163">
    <property type="entry name" value="HTH-type_regulator_Rgg"/>
</dbReference>
<gene>
    <name evidence="2" type="ORF">VNN45_05870</name>
</gene>
<dbReference type="CDD" id="cd00093">
    <property type="entry name" value="HTH_XRE"/>
    <property type="match status" value="1"/>
</dbReference>
<dbReference type="Pfam" id="PF01381">
    <property type="entry name" value="HTH_3"/>
    <property type="match status" value="1"/>
</dbReference>
<dbReference type="RefSeq" id="WP_019294106.1">
    <property type="nucleotide sequence ID" value="NZ_CP094882.1"/>
</dbReference>
<keyword evidence="3" id="KW-1185">Reference proteome</keyword>
<organism evidence="2 3">
    <name type="scientific">Lactococcus petauri</name>
    <dbReference type="NCBI Taxonomy" id="1940789"/>
    <lineage>
        <taxon>Bacteria</taxon>
        <taxon>Bacillati</taxon>
        <taxon>Bacillota</taxon>
        <taxon>Bacilli</taxon>
        <taxon>Lactobacillales</taxon>
        <taxon>Streptococcaceae</taxon>
        <taxon>Lactococcus</taxon>
    </lineage>
</organism>
<dbReference type="GeneID" id="75144363"/>
<dbReference type="Pfam" id="PF21259">
    <property type="entry name" value="Rgg_C"/>
    <property type="match status" value="1"/>
</dbReference>
<proteinExistence type="predicted"/>
<dbReference type="EMBL" id="CP141698">
    <property type="protein sequence ID" value="WYC66412.1"/>
    <property type="molecule type" value="Genomic_DNA"/>
</dbReference>
<dbReference type="InterPro" id="IPR001387">
    <property type="entry name" value="Cro/C1-type_HTH"/>
</dbReference>
<protein>
    <submittedName>
        <fullName evidence="2">Helix-turn-helix domain-containing protein</fullName>
    </submittedName>
</protein>
<feature type="domain" description="HTH cro/C1-type" evidence="1">
    <location>
        <begin position="10"/>
        <end position="63"/>
    </location>
</feature>
<dbReference type="SMART" id="SM00530">
    <property type="entry name" value="HTH_XRE"/>
    <property type="match status" value="1"/>
</dbReference>
<reference evidence="2 3" key="1">
    <citation type="submission" date="2023-12" db="EMBL/GenBank/DDBJ databases">
        <title>Redefining Piscine Lactococcosis.</title>
        <authorList>
            <person name="Heckman T.I."/>
            <person name="Yazdi Z."/>
            <person name="Older C.E."/>
            <person name="Griffin M.J."/>
            <person name="Waldbieser G.C."/>
            <person name="Chow A.M."/>
            <person name="Medina Silva I."/>
            <person name="Anenson K.M."/>
            <person name="Garcia J.C."/>
            <person name="LaFrentz B.R."/>
            <person name="Slavic D."/>
            <person name="Toohey-Kurth K.L."/>
            <person name="Yant P."/>
            <person name="Fritz H.M."/>
            <person name="Henderson E."/>
            <person name="McDowall R."/>
            <person name="Cai H."/>
            <person name="Adikson M."/>
            <person name="Soto E."/>
        </authorList>
    </citation>
    <scope>NUCLEOTIDE SEQUENCE [LARGE SCALE GENOMIC DNA]</scope>
    <source>
        <strain evidence="2 3">R21-91A</strain>
    </source>
</reference>
<dbReference type="SUPFAM" id="SSF47413">
    <property type="entry name" value="lambda repressor-like DNA-binding domains"/>
    <property type="match status" value="1"/>
</dbReference>
<evidence type="ECO:0000259" key="1">
    <source>
        <dbReference type="PROSITE" id="PS50943"/>
    </source>
</evidence>